<reference evidence="3" key="1">
    <citation type="journal article" date="2019" name="Int. J. Syst. Evol. Microbiol.">
        <title>The Global Catalogue of Microorganisms (GCM) 10K type strain sequencing project: providing services to taxonomists for standard genome sequencing and annotation.</title>
        <authorList>
            <consortium name="The Broad Institute Genomics Platform"/>
            <consortium name="The Broad Institute Genome Sequencing Center for Infectious Disease"/>
            <person name="Wu L."/>
            <person name="Ma J."/>
        </authorList>
    </citation>
    <scope>NUCLEOTIDE SEQUENCE [LARGE SCALE GENOMIC DNA]</scope>
    <source>
        <strain evidence="3">JCM 3369</strain>
    </source>
</reference>
<comment type="caution">
    <text evidence="2">The sequence shown here is derived from an EMBL/GenBank/DDBJ whole genome shotgun (WGS) entry which is preliminary data.</text>
</comment>
<name>A0ABW2CK17_9ACTN</name>
<keyword evidence="3" id="KW-1185">Reference proteome</keyword>
<evidence type="ECO:0000313" key="3">
    <source>
        <dbReference type="Proteomes" id="UP001596380"/>
    </source>
</evidence>
<dbReference type="EMBL" id="JBHSXS010000010">
    <property type="protein sequence ID" value="MFC6881917.1"/>
    <property type="molecule type" value="Genomic_DNA"/>
</dbReference>
<evidence type="ECO:0000313" key="2">
    <source>
        <dbReference type="EMBL" id="MFC6881917.1"/>
    </source>
</evidence>
<gene>
    <name evidence="2" type="ORF">ACFQKB_19345</name>
</gene>
<sequence>MKIASTRQVEDLLDDLDFPASKQEIVDHAGRRGSGTRGEKALAALPLGEYGNLDEVLRSVPLDPAPDRSASERDRQRLHHRKPGLAEHMRETEPPPIEEELRDEPGDRWR</sequence>
<proteinExistence type="predicted"/>
<evidence type="ECO:0000256" key="1">
    <source>
        <dbReference type="SAM" id="MobiDB-lite"/>
    </source>
</evidence>
<dbReference type="Proteomes" id="UP001596380">
    <property type="component" value="Unassembled WGS sequence"/>
</dbReference>
<accession>A0ABW2CK17</accession>
<dbReference type="Pfam" id="PF11387">
    <property type="entry name" value="DUF2795"/>
    <property type="match status" value="1"/>
</dbReference>
<feature type="region of interest" description="Disordered" evidence="1">
    <location>
        <begin position="59"/>
        <end position="110"/>
    </location>
</feature>
<dbReference type="InterPro" id="IPR021527">
    <property type="entry name" value="DUF2795"/>
</dbReference>
<dbReference type="RefSeq" id="WP_160823507.1">
    <property type="nucleotide sequence ID" value="NZ_JBHSXE010000001.1"/>
</dbReference>
<organism evidence="2 3">
    <name type="scientific">Actinomadura yumaensis</name>
    <dbReference type="NCBI Taxonomy" id="111807"/>
    <lineage>
        <taxon>Bacteria</taxon>
        <taxon>Bacillati</taxon>
        <taxon>Actinomycetota</taxon>
        <taxon>Actinomycetes</taxon>
        <taxon>Streptosporangiales</taxon>
        <taxon>Thermomonosporaceae</taxon>
        <taxon>Actinomadura</taxon>
    </lineage>
</organism>
<feature type="compositionally biased region" description="Basic and acidic residues" evidence="1">
    <location>
        <begin position="84"/>
        <end position="93"/>
    </location>
</feature>
<feature type="compositionally biased region" description="Basic and acidic residues" evidence="1">
    <location>
        <begin position="65"/>
        <end position="75"/>
    </location>
</feature>
<protein>
    <submittedName>
        <fullName evidence="2">DUF2795 domain-containing protein</fullName>
    </submittedName>
</protein>